<reference evidence="1 2" key="1">
    <citation type="submission" date="2018-09" db="EMBL/GenBank/DDBJ databases">
        <title>The draft genome of Acinetobacter spp. strains.</title>
        <authorList>
            <person name="Qin J."/>
            <person name="Feng Y."/>
            <person name="Zong Z."/>
        </authorList>
    </citation>
    <scope>NUCLEOTIDE SEQUENCE [LARGE SCALE GENOMIC DNA]</scope>
    <source>
        <strain evidence="1 2">WCHAc060002</strain>
    </source>
</reference>
<sequence>MKITERVTDFVQLSVEQKHLFFQQIWAFDQQIFPHTEIENLYQFVYDLDAVAVQVVQYFHKNILVGQNIIAILKLKLDHQPIFVVMSRAGFLAQYRRRNLSLRSAIRVAFHHRLRHPSVPLWFVTTLMQPKVYSLFASRSVNFYPRNGRKMSSDHLRVLKMVMSRKSQVEKRDDEVFTHYCDIPKITPEQLIRLRNKQDTHHQFFMQHVPDYFDGMGMMCVCQLDLKTIVETTFNLAIGRKVR</sequence>
<evidence type="ECO:0008006" key="3">
    <source>
        <dbReference type="Google" id="ProtNLM"/>
    </source>
</evidence>
<organism evidence="1 2">
    <name type="scientific">Acinetobacter cumulans</name>
    <dbReference type="NCBI Taxonomy" id="2136182"/>
    <lineage>
        <taxon>Bacteria</taxon>
        <taxon>Pseudomonadati</taxon>
        <taxon>Pseudomonadota</taxon>
        <taxon>Gammaproteobacteria</taxon>
        <taxon>Moraxellales</taxon>
        <taxon>Moraxellaceae</taxon>
        <taxon>Acinetobacter</taxon>
    </lineage>
</organism>
<evidence type="ECO:0000313" key="1">
    <source>
        <dbReference type="EMBL" id="RKG51172.1"/>
    </source>
</evidence>
<gene>
    <name evidence="1" type="ORF">D7V64_11750</name>
</gene>
<protein>
    <recommendedName>
        <fullName evidence="3">GNAT family N-acetyltransferase</fullName>
    </recommendedName>
</protein>
<proteinExistence type="predicted"/>
<dbReference type="EMBL" id="RAXZ01000016">
    <property type="protein sequence ID" value="RKG51172.1"/>
    <property type="molecule type" value="Genomic_DNA"/>
</dbReference>
<dbReference type="AlphaFoldDB" id="A0A3A8FWK5"/>
<comment type="caution">
    <text evidence="1">The sequence shown here is derived from an EMBL/GenBank/DDBJ whole genome shotgun (WGS) entry which is preliminary data.</text>
</comment>
<dbReference type="RefSeq" id="WP_120367801.1">
    <property type="nucleotide sequence ID" value="NZ_RAXZ01000016.1"/>
</dbReference>
<evidence type="ECO:0000313" key="2">
    <source>
        <dbReference type="Proteomes" id="UP000281084"/>
    </source>
</evidence>
<dbReference type="Proteomes" id="UP000281084">
    <property type="component" value="Unassembled WGS sequence"/>
</dbReference>
<name>A0A3A8FWK5_9GAMM</name>
<accession>A0A3A8FWK5</accession>